<sequence>MKPRAARGRPGLLLDVAEGIVAVAFHNRAVEGDQLGDAPLMILQIQVIGAIIPRDQRVVNA</sequence>
<proteinExistence type="predicted"/>
<dbReference type="EMBL" id="QZKU01000014">
    <property type="protein sequence ID" value="RJP26002.1"/>
    <property type="molecule type" value="Genomic_DNA"/>
</dbReference>
<reference evidence="1 2" key="1">
    <citation type="journal article" date="2017" name="ISME J.">
        <title>Energy and carbon metabolisms in a deep terrestrial subsurface fluid microbial community.</title>
        <authorList>
            <person name="Momper L."/>
            <person name="Jungbluth S.P."/>
            <person name="Lee M.D."/>
            <person name="Amend J.P."/>
        </authorList>
    </citation>
    <scope>NUCLEOTIDE SEQUENCE [LARGE SCALE GENOMIC DNA]</scope>
    <source>
        <strain evidence="1">SURF_5</strain>
    </source>
</reference>
<accession>A0A3A4P4B9</accession>
<name>A0A3A4P4B9_ABYX5</name>
<dbReference type="AlphaFoldDB" id="A0A3A4P4B9"/>
<protein>
    <submittedName>
        <fullName evidence="1">Uncharacterized protein</fullName>
    </submittedName>
</protein>
<comment type="caution">
    <text evidence="1">The sequence shown here is derived from an EMBL/GenBank/DDBJ whole genome shotgun (WGS) entry which is preliminary data.</text>
</comment>
<evidence type="ECO:0000313" key="1">
    <source>
        <dbReference type="EMBL" id="RJP26002.1"/>
    </source>
</evidence>
<organism evidence="1 2">
    <name type="scientific">Abyssobacteria bacterium (strain SURF_5)</name>
    <dbReference type="NCBI Taxonomy" id="2093360"/>
    <lineage>
        <taxon>Bacteria</taxon>
        <taxon>Pseudomonadati</taxon>
        <taxon>Candidatus Hydrogenedentota</taxon>
        <taxon>Candidatus Abyssobacteria</taxon>
    </lineage>
</organism>
<evidence type="ECO:0000313" key="2">
    <source>
        <dbReference type="Proteomes" id="UP000265882"/>
    </source>
</evidence>
<dbReference type="Proteomes" id="UP000265882">
    <property type="component" value="Unassembled WGS sequence"/>
</dbReference>
<gene>
    <name evidence="1" type="ORF">C4520_01320</name>
</gene>